<gene>
    <name evidence="1" type="ORF">RO3G_12577</name>
</gene>
<dbReference type="EMBL" id="CH476741">
    <property type="protein sequence ID" value="EIE87866.1"/>
    <property type="molecule type" value="Genomic_DNA"/>
</dbReference>
<accession>I1CHD6</accession>
<evidence type="ECO:0000313" key="2">
    <source>
        <dbReference type="Proteomes" id="UP000009138"/>
    </source>
</evidence>
<reference evidence="1 2" key="1">
    <citation type="journal article" date="2009" name="PLoS Genet.">
        <title>Genomic analysis of the basal lineage fungus Rhizopus oryzae reveals a whole-genome duplication.</title>
        <authorList>
            <person name="Ma L.-J."/>
            <person name="Ibrahim A.S."/>
            <person name="Skory C."/>
            <person name="Grabherr M.G."/>
            <person name="Burger G."/>
            <person name="Butler M."/>
            <person name="Elias M."/>
            <person name="Idnurm A."/>
            <person name="Lang B.F."/>
            <person name="Sone T."/>
            <person name="Abe A."/>
            <person name="Calvo S.E."/>
            <person name="Corrochano L.M."/>
            <person name="Engels R."/>
            <person name="Fu J."/>
            <person name="Hansberg W."/>
            <person name="Kim J.-M."/>
            <person name="Kodira C.D."/>
            <person name="Koehrsen M.J."/>
            <person name="Liu B."/>
            <person name="Miranda-Saavedra D."/>
            <person name="O'Leary S."/>
            <person name="Ortiz-Castellanos L."/>
            <person name="Poulter R."/>
            <person name="Rodriguez-Romero J."/>
            <person name="Ruiz-Herrera J."/>
            <person name="Shen Y.-Q."/>
            <person name="Zeng Q."/>
            <person name="Galagan J."/>
            <person name="Birren B.W."/>
            <person name="Cuomo C.A."/>
            <person name="Wickes B.L."/>
        </authorList>
    </citation>
    <scope>NUCLEOTIDE SEQUENCE [LARGE SCALE GENOMIC DNA]</scope>
    <source>
        <strain evidence="2">RA 99-880 / ATCC MYA-4621 / FGSC 9543 / NRRL 43880</strain>
    </source>
</reference>
<dbReference type="InParanoid" id="I1CHD6"/>
<proteinExistence type="predicted"/>
<dbReference type="RefSeq" id="XP_067523262.1">
    <property type="nucleotide sequence ID" value="XM_067667161.1"/>
</dbReference>
<name>I1CHD6_RHIO9</name>
<evidence type="ECO:0000313" key="1">
    <source>
        <dbReference type="EMBL" id="EIE87866.1"/>
    </source>
</evidence>
<keyword evidence="2" id="KW-1185">Reference proteome</keyword>
<dbReference type="AlphaFoldDB" id="I1CHD6"/>
<dbReference type="GeneID" id="93619542"/>
<sequence length="57" mass="6810">MNDTRNLYHPAYGECPNYRRSRYHSGRLCQSFKGLAITKLAVYEYITKECCFSLKRR</sequence>
<organism evidence="1 2">
    <name type="scientific">Rhizopus delemar (strain RA 99-880 / ATCC MYA-4621 / FGSC 9543 / NRRL 43880)</name>
    <name type="common">Mucormycosis agent</name>
    <name type="synonym">Rhizopus arrhizus var. delemar</name>
    <dbReference type="NCBI Taxonomy" id="246409"/>
    <lineage>
        <taxon>Eukaryota</taxon>
        <taxon>Fungi</taxon>
        <taxon>Fungi incertae sedis</taxon>
        <taxon>Mucoromycota</taxon>
        <taxon>Mucoromycotina</taxon>
        <taxon>Mucoromycetes</taxon>
        <taxon>Mucorales</taxon>
        <taxon>Mucorineae</taxon>
        <taxon>Rhizopodaceae</taxon>
        <taxon>Rhizopus</taxon>
    </lineage>
</organism>
<dbReference type="Proteomes" id="UP000009138">
    <property type="component" value="Unassembled WGS sequence"/>
</dbReference>
<protein>
    <submittedName>
        <fullName evidence="1">Uncharacterized protein</fullName>
    </submittedName>
</protein>
<dbReference type="VEuPathDB" id="FungiDB:RO3G_12577"/>